<dbReference type="CDD" id="cd06561">
    <property type="entry name" value="AlkD_like"/>
    <property type="match status" value="1"/>
</dbReference>
<dbReference type="PANTHER" id="PTHR34070">
    <property type="entry name" value="ARMADILLO-TYPE FOLD"/>
    <property type="match status" value="1"/>
</dbReference>
<reference evidence="2" key="1">
    <citation type="submission" date="2017-04" db="EMBL/GenBank/DDBJ databases">
        <authorList>
            <person name="Varghese N."/>
            <person name="Submissions S."/>
        </authorList>
    </citation>
    <scope>NUCLEOTIDE SEQUENCE [LARGE SCALE GENOMIC DNA]</scope>
    <source>
        <strain evidence="2">RKEM611</strain>
    </source>
</reference>
<proteinExistence type="predicted"/>
<name>A0A1Y6BW97_9BACT</name>
<protein>
    <submittedName>
        <fullName evidence="1">3-methyladenine DNA glycosylase AlkD</fullName>
    </submittedName>
</protein>
<dbReference type="Proteomes" id="UP000192907">
    <property type="component" value="Unassembled WGS sequence"/>
</dbReference>
<evidence type="ECO:0000313" key="1">
    <source>
        <dbReference type="EMBL" id="SMF30964.1"/>
    </source>
</evidence>
<dbReference type="SUPFAM" id="SSF48371">
    <property type="entry name" value="ARM repeat"/>
    <property type="match status" value="1"/>
</dbReference>
<dbReference type="OrthoDB" id="9775346at2"/>
<dbReference type="RefSeq" id="WP_132319148.1">
    <property type="nucleotide sequence ID" value="NZ_FWZT01000009.1"/>
</dbReference>
<dbReference type="AlphaFoldDB" id="A0A1Y6BW97"/>
<dbReference type="Pfam" id="PF08713">
    <property type="entry name" value="DNA_alkylation"/>
    <property type="match status" value="1"/>
</dbReference>
<accession>A0A1Y6BW97</accession>
<dbReference type="Gene3D" id="1.25.10.90">
    <property type="match status" value="1"/>
</dbReference>
<dbReference type="STRING" id="1513793.SAMN06296036_109206"/>
<gene>
    <name evidence="1" type="ORF">SAMN06296036_109206</name>
</gene>
<dbReference type="EMBL" id="FWZT01000009">
    <property type="protein sequence ID" value="SMF30964.1"/>
    <property type="molecule type" value="Genomic_DNA"/>
</dbReference>
<keyword evidence="2" id="KW-1185">Reference proteome</keyword>
<organism evidence="1 2">
    <name type="scientific">Pseudobacteriovorax antillogorgiicola</name>
    <dbReference type="NCBI Taxonomy" id="1513793"/>
    <lineage>
        <taxon>Bacteria</taxon>
        <taxon>Pseudomonadati</taxon>
        <taxon>Bdellovibrionota</taxon>
        <taxon>Oligoflexia</taxon>
        <taxon>Oligoflexales</taxon>
        <taxon>Pseudobacteriovoracaceae</taxon>
        <taxon>Pseudobacteriovorax</taxon>
    </lineage>
</organism>
<sequence length="247" mass="28947">MKDVVSLKKKLAAEADPETKAWFDNYLKGAIEYRGLKTPLVRKILTAHIRDQGLKKQPISEQVEFAKQLFKSKFAEDKFAGILFTQSHLMKQLTTKETLEFSQELFKRQLLFDWSTVDWYCVRVLGPLLKDSTMSMATSLGAWHKSQNLWQRRASMVPFRSVVDHPRYTKKIMALAKVLIKEDERFIQTAVGWVLSDLSKIEPKIVEEFFHNNLPQVHREVIDRHTKYLPCHKELKRLKRQVGQFSK</sequence>
<dbReference type="InterPro" id="IPR014825">
    <property type="entry name" value="DNA_alkylation"/>
</dbReference>
<evidence type="ECO:0000313" key="2">
    <source>
        <dbReference type="Proteomes" id="UP000192907"/>
    </source>
</evidence>
<dbReference type="InterPro" id="IPR016024">
    <property type="entry name" value="ARM-type_fold"/>
</dbReference>
<dbReference type="PANTHER" id="PTHR34070:SF1">
    <property type="entry name" value="DNA ALKYLATION REPAIR PROTEIN"/>
    <property type="match status" value="1"/>
</dbReference>